<reference evidence="3" key="1">
    <citation type="journal article" date="2019" name="Int. J. Syst. Evol. Microbiol.">
        <title>The Global Catalogue of Microorganisms (GCM) 10K type strain sequencing project: providing services to taxonomists for standard genome sequencing and annotation.</title>
        <authorList>
            <consortium name="The Broad Institute Genomics Platform"/>
            <consortium name="The Broad Institute Genome Sequencing Center for Infectious Disease"/>
            <person name="Wu L."/>
            <person name="Ma J."/>
        </authorList>
    </citation>
    <scope>NUCLEOTIDE SEQUENCE [LARGE SCALE GENOMIC DNA]</scope>
    <source>
        <strain evidence="3">CAIM 431</strain>
    </source>
</reference>
<dbReference type="EMBL" id="JBHUFZ010000015">
    <property type="protein sequence ID" value="MFD1889790.1"/>
    <property type="molecule type" value="Genomic_DNA"/>
</dbReference>
<feature type="signal peptide" evidence="1">
    <location>
        <begin position="1"/>
        <end position="29"/>
    </location>
</feature>
<name>A0ABW4RUT1_9ACTN</name>
<organism evidence="2 3">
    <name type="scientific">Luteococcus peritonei</name>
    <dbReference type="NCBI Taxonomy" id="88874"/>
    <lineage>
        <taxon>Bacteria</taxon>
        <taxon>Bacillati</taxon>
        <taxon>Actinomycetota</taxon>
        <taxon>Actinomycetes</taxon>
        <taxon>Propionibacteriales</taxon>
        <taxon>Propionibacteriaceae</taxon>
        <taxon>Luteococcus</taxon>
    </lineage>
</organism>
<protein>
    <submittedName>
        <fullName evidence="2">Uncharacterized protein</fullName>
    </submittedName>
</protein>
<keyword evidence="3" id="KW-1185">Reference proteome</keyword>
<dbReference type="SUPFAM" id="SSF69304">
    <property type="entry name" value="Tricorn protease N-terminal domain"/>
    <property type="match status" value="1"/>
</dbReference>
<comment type="caution">
    <text evidence="2">The sequence shown here is derived from an EMBL/GenBank/DDBJ whole genome shotgun (WGS) entry which is preliminary data.</text>
</comment>
<keyword evidence="1" id="KW-0732">Signal</keyword>
<feature type="chain" id="PRO_5046793936" evidence="1">
    <location>
        <begin position="30"/>
        <end position="357"/>
    </location>
</feature>
<dbReference type="Proteomes" id="UP001597326">
    <property type="component" value="Unassembled WGS sequence"/>
</dbReference>
<proteinExistence type="predicted"/>
<evidence type="ECO:0000313" key="3">
    <source>
        <dbReference type="Proteomes" id="UP001597326"/>
    </source>
</evidence>
<gene>
    <name evidence="2" type="ORF">ACFSCS_06240</name>
</gene>
<dbReference type="RefSeq" id="WP_343873412.1">
    <property type="nucleotide sequence ID" value="NZ_BAAAIX010000016.1"/>
</dbReference>
<dbReference type="PROSITE" id="PS00523">
    <property type="entry name" value="SULFATASE_1"/>
    <property type="match status" value="1"/>
</dbReference>
<dbReference type="InterPro" id="IPR024607">
    <property type="entry name" value="Sulfatase_CS"/>
</dbReference>
<evidence type="ECO:0000256" key="1">
    <source>
        <dbReference type="SAM" id="SignalP"/>
    </source>
</evidence>
<sequence>MSTTRIITTVLAATAVAGSALALAVPAQAAPAPALTAAAGAKVTGGWSAAVVGRPGATGTLTLVSPDGRQYPVTKLGSAWQVSDVTNDGSRVLVSNATGNAPIFRVVDVRTGAGRAVAGQWFEMRFTNPSGAALLGRTTAGELVRTSLAGSVQARHAGTRGGDGMLPSLDGRLLVSMNGAHRIQVNSNGGARLRTIANPTGTTHCQPQHWTDASHFTAVCLPTGSREDVQVYRYSTAGGAPVALTARLPRTGALQFGYVDSWSTPTGQLVAAASSCGPARAGLVRGRQVQLLKAGSNASPLTVQGTSVWFLNAPGCEEGRSWLTRHDVATGRTVVLAGSTRNRGLSVTSVAVVDRMR</sequence>
<evidence type="ECO:0000313" key="2">
    <source>
        <dbReference type="EMBL" id="MFD1889790.1"/>
    </source>
</evidence>
<accession>A0ABW4RUT1</accession>